<organism evidence="1 2">
    <name type="scientific">Mythimna loreyi</name>
    <dbReference type="NCBI Taxonomy" id="667449"/>
    <lineage>
        <taxon>Eukaryota</taxon>
        <taxon>Metazoa</taxon>
        <taxon>Ecdysozoa</taxon>
        <taxon>Arthropoda</taxon>
        <taxon>Hexapoda</taxon>
        <taxon>Insecta</taxon>
        <taxon>Pterygota</taxon>
        <taxon>Neoptera</taxon>
        <taxon>Endopterygota</taxon>
        <taxon>Lepidoptera</taxon>
        <taxon>Glossata</taxon>
        <taxon>Ditrysia</taxon>
        <taxon>Noctuoidea</taxon>
        <taxon>Noctuidae</taxon>
        <taxon>Noctuinae</taxon>
        <taxon>Hadenini</taxon>
        <taxon>Mythimna</taxon>
    </lineage>
</organism>
<proteinExistence type="predicted"/>
<accession>A0ACC2Q7B8</accession>
<sequence length="216" mass="24525">MNSFSVNNEEHERVLAGLIQQENQECVAIAALTSEILSKLNISIEGLPPKCQQLLQQVSEAQHAMDINELDPIAISLHQTKEMNQKLEDEYEILKLKQKNAELQVKIDRNNRFLEGLRKELQNSKDSLASQNPNPDNIQEVVRQLKQKMASYEESCEKAKTKLAKLQVPDSILPKSLQASVATLAALREEAAELKLRADDVLLAREARDTFMRLRR</sequence>
<reference evidence="1" key="1">
    <citation type="submission" date="2023-03" db="EMBL/GenBank/DDBJ databases">
        <title>Chromosome-level genomes of two armyworms, Mythimna separata and Mythimna loreyi, provide insights into the biosynthesis and reception of sex pheromones.</title>
        <authorList>
            <person name="Zhao H."/>
        </authorList>
    </citation>
    <scope>NUCLEOTIDE SEQUENCE</scope>
    <source>
        <strain evidence="1">BeijingLab</strain>
    </source>
</reference>
<evidence type="ECO:0000313" key="1">
    <source>
        <dbReference type="EMBL" id="KAJ8709883.1"/>
    </source>
</evidence>
<name>A0ACC2Q7B8_9NEOP</name>
<keyword evidence="2" id="KW-1185">Reference proteome</keyword>
<gene>
    <name evidence="1" type="ORF">PYW08_009887</name>
</gene>
<evidence type="ECO:0000313" key="2">
    <source>
        <dbReference type="Proteomes" id="UP001231649"/>
    </source>
</evidence>
<dbReference type="EMBL" id="CM056800">
    <property type="protein sequence ID" value="KAJ8709883.1"/>
    <property type="molecule type" value="Genomic_DNA"/>
</dbReference>
<comment type="caution">
    <text evidence="1">The sequence shown here is derived from an EMBL/GenBank/DDBJ whole genome shotgun (WGS) entry which is preliminary data.</text>
</comment>
<protein>
    <submittedName>
        <fullName evidence="1">Uncharacterized protein</fullName>
    </submittedName>
</protein>
<dbReference type="Proteomes" id="UP001231649">
    <property type="component" value="Chromosome 24"/>
</dbReference>